<reference evidence="2" key="1">
    <citation type="submission" date="2021-03" db="EMBL/GenBank/DDBJ databases">
        <authorList>
            <person name="Bekaert M."/>
        </authorList>
    </citation>
    <scope>NUCLEOTIDE SEQUENCE</scope>
</reference>
<keyword evidence="3" id="KW-1185">Reference proteome</keyword>
<dbReference type="OrthoDB" id="6174761at2759"/>
<comment type="caution">
    <text evidence="2">The sequence shown here is derived from an EMBL/GenBank/DDBJ whole genome shotgun (WGS) entry which is preliminary data.</text>
</comment>
<organism evidence="2 3">
    <name type="scientific">Mytilus edulis</name>
    <name type="common">Blue mussel</name>
    <dbReference type="NCBI Taxonomy" id="6550"/>
    <lineage>
        <taxon>Eukaryota</taxon>
        <taxon>Metazoa</taxon>
        <taxon>Spiralia</taxon>
        <taxon>Lophotrochozoa</taxon>
        <taxon>Mollusca</taxon>
        <taxon>Bivalvia</taxon>
        <taxon>Autobranchia</taxon>
        <taxon>Pteriomorphia</taxon>
        <taxon>Mytilida</taxon>
        <taxon>Mytiloidea</taxon>
        <taxon>Mytilidae</taxon>
        <taxon>Mytilinae</taxon>
        <taxon>Mytilus</taxon>
    </lineage>
</organism>
<evidence type="ECO:0000313" key="2">
    <source>
        <dbReference type="EMBL" id="CAG2247947.1"/>
    </source>
</evidence>
<proteinExistence type="predicted"/>
<sequence length="297" mass="34213">MTKNVVWQLCSPINDFITFSYGLIKFSGNLDLTSISHTKTSQGYCPCWSRSCHRMKIINYGRTSLGNSKMWYGYPDVVVFPNIVMVEQDFEQEEEEKEDMYNLQNEKRAFEICELETNQNINILRKKERIASEIISQTITSSLYTSALRIRKPELGIPDISLIPSLLLTPSTYCIYMYDSKHDILLTSGPNPTYLWDNSGVGYRFNKSAIMHIWMALNHFQLLPSIDPAHIELIKQSSNFQKLCEANGLELATIASQIQFQSKFVKPEKFGHKNRNTKRLESSRNNTPHINSTNKYG</sequence>
<accession>A0A8S3UZC5</accession>
<evidence type="ECO:0000256" key="1">
    <source>
        <dbReference type="SAM" id="MobiDB-lite"/>
    </source>
</evidence>
<dbReference type="AlphaFoldDB" id="A0A8S3UZC5"/>
<dbReference type="EMBL" id="CAJPWZ010002919">
    <property type="protein sequence ID" value="CAG2247947.1"/>
    <property type="molecule type" value="Genomic_DNA"/>
</dbReference>
<dbReference type="Proteomes" id="UP000683360">
    <property type="component" value="Unassembled WGS sequence"/>
</dbReference>
<name>A0A8S3UZC5_MYTED</name>
<feature type="region of interest" description="Disordered" evidence="1">
    <location>
        <begin position="271"/>
        <end position="297"/>
    </location>
</feature>
<evidence type="ECO:0000313" key="3">
    <source>
        <dbReference type="Proteomes" id="UP000683360"/>
    </source>
</evidence>
<protein>
    <submittedName>
        <fullName evidence="2">Uncharacterized protein</fullName>
    </submittedName>
</protein>
<gene>
    <name evidence="2" type="ORF">MEDL_59782</name>
</gene>
<feature type="compositionally biased region" description="Polar residues" evidence="1">
    <location>
        <begin position="283"/>
        <end position="297"/>
    </location>
</feature>